<dbReference type="Proteomes" id="UP000265200">
    <property type="component" value="Chromosome 13"/>
</dbReference>
<reference key="1">
    <citation type="journal article" date="2007" name="Nature">
        <title>The medaka draft genome and insights into vertebrate genome evolution.</title>
        <authorList>
            <person name="Kasahara M."/>
            <person name="Naruse K."/>
            <person name="Sasaki S."/>
            <person name="Nakatani Y."/>
            <person name="Qu W."/>
            <person name="Ahsan B."/>
            <person name="Yamada T."/>
            <person name="Nagayasu Y."/>
            <person name="Doi K."/>
            <person name="Kasai Y."/>
            <person name="Jindo T."/>
            <person name="Kobayashi D."/>
            <person name="Shimada A."/>
            <person name="Toyoda A."/>
            <person name="Kuroki Y."/>
            <person name="Fujiyama A."/>
            <person name="Sasaki T."/>
            <person name="Shimizu A."/>
            <person name="Asakawa S."/>
            <person name="Shimizu N."/>
            <person name="Hashimoto S."/>
            <person name="Yang J."/>
            <person name="Lee Y."/>
            <person name="Matsushima K."/>
            <person name="Sugano S."/>
            <person name="Sakaizumi M."/>
            <person name="Narita T."/>
            <person name="Ohishi K."/>
            <person name="Haga S."/>
            <person name="Ohta F."/>
            <person name="Nomoto H."/>
            <person name="Nogata K."/>
            <person name="Morishita T."/>
            <person name="Endo T."/>
            <person name="Shin-I T."/>
            <person name="Takeda H."/>
            <person name="Morishita S."/>
            <person name="Kohara Y."/>
        </authorList>
    </citation>
    <scope>NUCLEOTIDE SEQUENCE [LARGE SCALE GENOMIC DNA]</scope>
    <source>
        <strain>Hd-rR</strain>
    </source>
</reference>
<sequence length="50" mass="6060">SGCWRRRTQSGCWRRRTQSGCWRRRTQSGCWRRSDCQTALIFLKIIAQKQ</sequence>
<accession>A0A3P9JFX3</accession>
<name>A0A3P9JFX3_ORYLA</name>
<evidence type="ECO:0000313" key="2">
    <source>
        <dbReference type="Proteomes" id="UP000265200"/>
    </source>
</evidence>
<evidence type="ECO:0000313" key="1">
    <source>
        <dbReference type="Ensembl" id="ENSORLP00015031149.1"/>
    </source>
</evidence>
<dbReference type="AlphaFoldDB" id="A0A3P9JFX3"/>
<proteinExistence type="predicted"/>
<reference evidence="1" key="4">
    <citation type="submission" date="2025-09" db="UniProtKB">
        <authorList>
            <consortium name="Ensembl"/>
        </authorList>
    </citation>
    <scope>IDENTIFICATION</scope>
    <source>
        <strain evidence="1">HSOK</strain>
    </source>
</reference>
<organism evidence="1 2">
    <name type="scientific">Oryzias latipes</name>
    <name type="common">Japanese rice fish</name>
    <name type="synonym">Japanese killifish</name>
    <dbReference type="NCBI Taxonomy" id="8090"/>
    <lineage>
        <taxon>Eukaryota</taxon>
        <taxon>Metazoa</taxon>
        <taxon>Chordata</taxon>
        <taxon>Craniata</taxon>
        <taxon>Vertebrata</taxon>
        <taxon>Euteleostomi</taxon>
        <taxon>Actinopterygii</taxon>
        <taxon>Neopterygii</taxon>
        <taxon>Teleostei</taxon>
        <taxon>Neoteleostei</taxon>
        <taxon>Acanthomorphata</taxon>
        <taxon>Ovalentaria</taxon>
        <taxon>Atherinomorphae</taxon>
        <taxon>Beloniformes</taxon>
        <taxon>Adrianichthyidae</taxon>
        <taxon>Oryziinae</taxon>
        <taxon>Oryzias</taxon>
    </lineage>
</organism>
<reference evidence="1 2" key="2">
    <citation type="submission" date="2017-04" db="EMBL/GenBank/DDBJ databases">
        <title>CpG methylation of centromeres and impact of large insertions on vertebrate speciation.</title>
        <authorList>
            <person name="Ichikawa K."/>
            <person name="Yoshimura J."/>
            <person name="Morishita S."/>
        </authorList>
    </citation>
    <scope>NUCLEOTIDE SEQUENCE</scope>
    <source>
        <strain evidence="1 2">HSOK</strain>
    </source>
</reference>
<protein>
    <submittedName>
        <fullName evidence="1">Uncharacterized protein</fullName>
    </submittedName>
</protein>
<dbReference type="Ensembl" id="ENSORLT00015021921.1">
    <property type="protein sequence ID" value="ENSORLP00015031149.1"/>
    <property type="gene ID" value="ENSORLG00015015257.1"/>
</dbReference>
<reference evidence="1" key="3">
    <citation type="submission" date="2025-08" db="UniProtKB">
        <authorList>
            <consortium name="Ensembl"/>
        </authorList>
    </citation>
    <scope>IDENTIFICATION</scope>
    <source>
        <strain evidence="1">HSOK</strain>
    </source>
</reference>